<accession>A0A0F9GQF4</accession>
<dbReference type="EMBL" id="LAZR01019385">
    <property type="protein sequence ID" value="KKL92746.1"/>
    <property type="molecule type" value="Genomic_DNA"/>
</dbReference>
<comment type="caution">
    <text evidence="1">The sequence shown here is derived from an EMBL/GenBank/DDBJ whole genome shotgun (WGS) entry which is preliminary data.</text>
</comment>
<name>A0A0F9GQF4_9ZZZZ</name>
<dbReference type="AlphaFoldDB" id="A0A0F9GQF4"/>
<sequence length="33" mass="4028">MRTIFSRDIYRYSPLQDITHIELARIDCIDRLC</sequence>
<evidence type="ECO:0000313" key="1">
    <source>
        <dbReference type="EMBL" id="KKL92746.1"/>
    </source>
</evidence>
<organism evidence="1">
    <name type="scientific">marine sediment metagenome</name>
    <dbReference type="NCBI Taxonomy" id="412755"/>
    <lineage>
        <taxon>unclassified sequences</taxon>
        <taxon>metagenomes</taxon>
        <taxon>ecological metagenomes</taxon>
    </lineage>
</organism>
<proteinExistence type="predicted"/>
<gene>
    <name evidence="1" type="ORF">LCGC14_1881720</name>
</gene>
<feature type="non-terminal residue" evidence="1">
    <location>
        <position position="33"/>
    </location>
</feature>
<reference evidence="1" key="1">
    <citation type="journal article" date="2015" name="Nature">
        <title>Complex archaea that bridge the gap between prokaryotes and eukaryotes.</title>
        <authorList>
            <person name="Spang A."/>
            <person name="Saw J.H."/>
            <person name="Jorgensen S.L."/>
            <person name="Zaremba-Niedzwiedzka K."/>
            <person name="Martijn J."/>
            <person name="Lind A.E."/>
            <person name="van Eijk R."/>
            <person name="Schleper C."/>
            <person name="Guy L."/>
            <person name="Ettema T.J."/>
        </authorList>
    </citation>
    <scope>NUCLEOTIDE SEQUENCE</scope>
</reference>
<protein>
    <submittedName>
        <fullName evidence="1">Uncharacterized protein</fullName>
    </submittedName>
</protein>